<evidence type="ECO:0000313" key="1">
    <source>
        <dbReference type="EMBL" id="KAJ8313375.1"/>
    </source>
</evidence>
<protein>
    <submittedName>
        <fullName evidence="1">Uncharacterized protein</fullName>
    </submittedName>
</protein>
<sequence>MILWGVWQGRGKPAFQTFFQPFIKHMEQLESDGITITIDGKQIITKAILLAGTMDLVAKAYVTEMTQHNGKYGCITCADPGEVVKKGKGYTRVYPFREDDQKYRLRTSAEILQCGLVATESGKPEYGIKGVSSLHGLEHFDIVGGIVPDYMHGVLLGVTKQLLNLLLSSTNSKEPYFIGNRASKLIEG</sequence>
<dbReference type="EMBL" id="JARBDR010000375">
    <property type="protein sequence ID" value="KAJ8313375.1"/>
    <property type="molecule type" value="Genomic_DNA"/>
</dbReference>
<organism evidence="1 2">
    <name type="scientific">Tegillarca granosa</name>
    <name type="common">Malaysian cockle</name>
    <name type="synonym">Anadara granosa</name>
    <dbReference type="NCBI Taxonomy" id="220873"/>
    <lineage>
        <taxon>Eukaryota</taxon>
        <taxon>Metazoa</taxon>
        <taxon>Spiralia</taxon>
        <taxon>Lophotrochozoa</taxon>
        <taxon>Mollusca</taxon>
        <taxon>Bivalvia</taxon>
        <taxon>Autobranchia</taxon>
        <taxon>Pteriomorphia</taxon>
        <taxon>Arcoida</taxon>
        <taxon>Arcoidea</taxon>
        <taxon>Arcidae</taxon>
        <taxon>Tegillarca</taxon>
    </lineage>
</organism>
<evidence type="ECO:0000313" key="2">
    <source>
        <dbReference type="Proteomes" id="UP001217089"/>
    </source>
</evidence>
<dbReference type="PANTHER" id="PTHR46579:SF1">
    <property type="entry name" value="F5_8 TYPE C DOMAIN-CONTAINING PROTEIN"/>
    <property type="match status" value="1"/>
</dbReference>
<dbReference type="Proteomes" id="UP001217089">
    <property type="component" value="Unassembled WGS sequence"/>
</dbReference>
<reference evidence="1 2" key="1">
    <citation type="submission" date="2022-12" db="EMBL/GenBank/DDBJ databases">
        <title>Chromosome-level genome of Tegillarca granosa.</title>
        <authorList>
            <person name="Kim J."/>
        </authorList>
    </citation>
    <scope>NUCLEOTIDE SEQUENCE [LARGE SCALE GENOMIC DNA]</scope>
    <source>
        <strain evidence="1">Teg-2019</strain>
        <tissue evidence="1">Adductor muscle</tissue>
    </source>
</reference>
<comment type="caution">
    <text evidence="1">The sequence shown here is derived from an EMBL/GenBank/DDBJ whole genome shotgun (WGS) entry which is preliminary data.</text>
</comment>
<dbReference type="PANTHER" id="PTHR46579">
    <property type="entry name" value="F5/8 TYPE C DOMAIN-CONTAINING PROTEIN-RELATED"/>
    <property type="match status" value="1"/>
</dbReference>
<accession>A0ABQ9FAT6</accession>
<gene>
    <name evidence="1" type="ORF">KUTeg_009079</name>
</gene>
<name>A0ABQ9FAT6_TEGGR</name>
<keyword evidence="2" id="KW-1185">Reference proteome</keyword>
<proteinExistence type="predicted"/>